<organism evidence="2 3">
    <name type="scientific">Puccinia sorghi</name>
    <dbReference type="NCBI Taxonomy" id="27349"/>
    <lineage>
        <taxon>Eukaryota</taxon>
        <taxon>Fungi</taxon>
        <taxon>Dikarya</taxon>
        <taxon>Basidiomycota</taxon>
        <taxon>Pucciniomycotina</taxon>
        <taxon>Pucciniomycetes</taxon>
        <taxon>Pucciniales</taxon>
        <taxon>Pucciniaceae</taxon>
        <taxon>Puccinia</taxon>
    </lineage>
</organism>
<dbReference type="EMBL" id="LAVV01012472">
    <property type="protein sequence ID" value="KNZ46668.1"/>
    <property type="molecule type" value="Genomic_DNA"/>
</dbReference>
<reference evidence="2 3" key="1">
    <citation type="submission" date="2015-08" db="EMBL/GenBank/DDBJ databases">
        <title>Next Generation Sequencing and Analysis of the Genome of Puccinia sorghi L Schw, the Causal Agent of Maize Common Rust.</title>
        <authorList>
            <person name="Rochi L."/>
            <person name="Burguener G."/>
            <person name="Darino M."/>
            <person name="Turjanski A."/>
            <person name="Kreff E."/>
            <person name="Dieguez M.J."/>
            <person name="Sacco F."/>
        </authorList>
    </citation>
    <scope>NUCLEOTIDE SEQUENCE [LARGE SCALE GENOMIC DNA]</scope>
    <source>
        <strain evidence="2 3">RO10H11247</strain>
    </source>
</reference>
<evidence type="ECO:0000313" key="3">
    <source>
        <dbReference type="Proteomes" id="UP000037035"/>
    </source>
</evidence>
<dbReference type="Proteomes" id="UP000037035">
    <property type="component" value="Unassembled WGS sequence"/>
</dbReference>
<dbReference type="VEuPathDB" id="FungiDB:VP01_707g8"/>
<dbReference type="InterPro" id="IPR058353">
    <property type="entry name" value="DUF8040"/>
</dbReference>
<gene>
    <name evidence="2" type="ORF">VP01_707g8</name>
</gene>
<proteinExistence type="predicted"/>
<name>A0A0L6UDN2_9BASI</name>
<feature type="domain" description="DUF8040" evidence="1">
    <location>
        <begin position="14"/>
        <end position="64"/>
    </location>
</feature>
<keyword evidence="3" id="KW-1185">Reference proteome</keyword>
<protein>
    <recommendedName>
        <fullName evidence="1">DUF8040 domain-containing protein</fullName>
    </recommendedName>
</protein>
<accession>A0A0L6UDN2</accession>
<dbReference type="Pfam" id="PF26138">
    <property type="entry name" value="DUF8040"/>
    <property type="match status" value="1"/>
</dbReference>
<dbReference type="AlphaFoldDB" id="A0A0L6UDN2"/>
<dbReference type="OrthoDB" id="2505551at2759"/>
<evidence type="ECO:0000259" key="1">
    <source>
        <dbReference type="Pfam" id="PF26138"/>
    </source>
</evidence>
<sequence>MCRRPFLEPTTEAPTSKKLLIQEHLRNFTCILGQSATNRQAQDFFQHSDEKISKLFHHIIKLLIELSESYIQAPQSGVTHPSILDNHRLLPSFESFLGALNRFHITEKVPEQLVASYFNHNRKLSRKDFNRHFTYLCAEVPFGYWNIGKLT</sequence>
<evidence type="ECO:0000313" key="2">
    <source>
        <dbReference type="EMBL" id="KNZ46668.1"/>
    </source>
</evidence>
<comment type="caution">
    <text evidence="2">The sequence shown here is derived from an EMBL/GenBank/DDBJ whole genome shotgun (WGS) entry which is preliminary data.</text>
</comment>